<organism evidence="2 3">
    <name type="scientific">Diploscapter pachys</name>
    <dbReference type="NCBI Taxonomy" id="2018661"/>
    <lineage>
        <taxon>Eukaryota</taxon>
        <taxon>Metazoa</taxon>
        <taxon>Ecdysozoa</taxon>
        <taxon>Nematoda</taxon>
        <taxon>Chromadorea</taxon>
        <taxon>Rhabditida</taxon>
        <taxon>Rhabditina</taxon>
        <taxon>Rhabditomorpha</taxon>
        <taxon>Rhabditoidea</taxon>
        <taxon>Rhabditidae</taxon>
        <taxon>Diploscapter</taxon>
    </lineage>
</organism>
<dbReference type="EMBL" id="LIAE01009289">
    <property type="protein sequence ID" value="PAV70336.1"/>
    <property type="molecule type" value="Genomic_DNA"/>
</dbReference>
<keyword evidence="3" id="KW-1185">Reference proteome</keyword>
<accession>A0A2A2K8M3</accession>
<comment type="caution">
    <text evidence="2">The sequence shown here is derived from an EMBL/GenBank/DDBJ whole genome shotgun (WGS) entry which is preliminary data.</text>
</comment>
<feature type="region of interest" description="Disordered" evidence="1">
    <location>
        <begin position="1"/>
        <end position="22"/>
    </location>
</feature>
<proteinExistence type="predicted"/>
<name>A0A2A2K8M3_9BILA</name>
<dbReference type="Proteomes" id="UP000218231">
    <property type="component" value="Unassembled WGS sequence"/>
</dbReference>
<evidence type="ECO:0000256" key="1">
    <source>
        <dbReference type="SAM" id="MobiDB-lite"/>
    </source>
</evidence>
<sequence>MKEIWQRSRSAGVGRAKVDRRAEQERASRQRVIIDVGRRRPARRCRRRIGNIAIGDVVDVDAEIEARRGVDHDARVPHHIAAHPHHVARPGLLGRIEHGRSGVQDLVEPGHVAAVERRVQVGPVDEIAEAQLPAFVLDAAVGADDGILLDDVLIARLHRQPTDRTRQRHRIGQGRLDRPEHQRALIDVRLLQRRHLPQIIRTSAAGDQPTVEVVRIVGRIVAPLQYRCRRRGGDDVAQIDADIIRRQRQPVQESGIEDAADGPGRRLFVLQVAVADDRDRHGRRIDQRAEVRRNARRRAILRPHRRIGSGAHVALIARIVAAVIGRLVRREQLGDRRSPPGSVASAPVSVARKSRWLVIDCVRAMVVT</sequence>
<evidence type="ECO:0000313" key="2">
    <source>
        <dbReference type="EMBL" id="PAV70336.1"/>
    </source>
</evidence>
<reference evidence="2 3" key="1">
    <citation type="journal article" date="2017" name="Curr. Biol.">
        <title>Genome architecture and evolution of a unichromosomal asexual nematode.</title>
        <authorList>
            <person name="Fradin H."/>
            <person name="Zegar C."/>
            <person name="Gutwein M."/>
            <person name="Lucas J."/>
            <person name="Kovtun M."/>
            <person name="Corcoran D."/>
            <person name="Baugh L.R."/>
            <person name="Kiontke K."/>
            <person name="Gunsalus K."/>
            <person name="Fitch D.H."/>
            <person name="Piano F."/>
        </authorList>
    </citation>
    <scope>NUCLEOTIDE SEQUENCE [LARGE SCALE GENOMIC DNA]</scope>
    <source>
        <strain evidence="2">PF1309</strain>
    </source>
</reference>
<protein>
    <submittedName>
        <fullName evidence="2">Uncharacterized protein</fullName>
    </submittedName>
</protein>
<gene>
    <name evidence="2" type="ORF">WR25_15002</name>
</gene>
<evidence type="ECO:0000313" key="3">
    <source>
        <dbReference type="Proteomes" id="UP000218231"/>
    </source>
</evidence>
<dbReference type="AlphaFoldDB" id="A0A2A2K8M3"/>